<dbReference type="EMBL" id="CAKOAT010096265">
    <property type="protein sequence ID" value="CAH8321662.1"/>
    <property type="molecule type" value="Genomic_DNA"/>
</dbReference>
<feature type="region of interest" description="Disordered" evidence="1">
    <location>
        <begin position="1"/>
        <end position="31"/>
    </location>
</feature>
<organism evidence="2 3">
    <name type="scientific">Eruca vesicaria subsp. sativa</name>
    <name type="common">Garden rocket</name>
    <name type="synonym">Eruca sativa</name>
    <dbReference type="NCBI Taxonomy" id="29727"/>
    <lineage>
        <taxon>Eukaryota</taxon>
        <taxon>Viridiplantae</taxon>
        <taxon>Streptophyta</taxon>
        <taxon>Embryophyta</taxon>
        <taxon>Tracheophyta</taxon>
        <taxon>Spermatophyta</taxon>
        <taxon>Magnoliopsida</taxon>
        <taxon>eudicotyledons</taxon>
        <taxon>Gunneridae</taxon>
        <taxon>Pentapetalae</taxon>
        <taxon>rosids</taxon>
        <taxon>malvids</taxon>
        <taxon>Brassicales</taxon>
        <taxon>Brassicaceae</taxon>
        <taxon>Brassiceae</taxon>
        <taxon>Eruca</taxon>
    </lineage>
</organism>
<evidence type="ECO:0000256" key="1">
    <source>
        <dbReference type="SAM" id="MobiDB-lite"/>
    </source>
</evidence>
<dbReference type="AlphaFoldDB" id="A0ABC8JD43"/>
<proteinExistence type="predicted"/>
<protein>
    <submittedName>
        <fullName evidence="2">Uncharacterized protein</fullName>
    </submittedName>
</protein>
<accession>A0ABC8JD43</accession>
<gene>
    <name evidence="2" type="ORF">ERUC_LOCUS9415</name>
</gene>
<name>A0ABC8JD43_ERUVS</name>
<evidence type="ECO:0000313" key="3">
    <source>
        <dbReference type="Proteomes" id="UP001642260"/>
    </source>
</evidence>
<evidence type="ECO:0000313" key="2">
    <source>
        <dbReference type="EMBL" id="CAH8321662.1"/>
    </source>
</evidence>
<feature type="compositionally biased region" description="Basic and acidic residues" evidence="1">
    <location>
        <begin position="11"/>
        <end position="23"/>
    </location>
</feature>
<sequence length="81" mass="9183">MADEASGSGRDGAEQEEKQKSGREQSWQMRKLDGGGVAETIVILTVAVQRRCGRRRRNKLTATSLDFRCRVNFFLVKLFHV</sequence>
<comment type="caution">
    <text evidence="2">The sequence shown here is derived from an EMBL/GenBank/DDBJ whole genome shotgun (WGS) entry which is preliminary data.</text>
</comment>
<keyword evidence="3" id="KW-1185">Reference proteome</keyword>
<dbReference type="Proteomes" id="UP001642260">
    <property type="component" value="Unassembled WGS sequence"/>
</dbReference>
<reference evidence="2 3" key="1">
    <citation type="submission" date="2022-03" db="EMBL/GenBank/DDBJ databases">
        <authorList>
            <person name="Macdonald S."/>
            <person name="Ahmed S."/>
            <person name="Newling K."/>
        </authorList>
    </citation>
    <scope>NUCLEOTIDE SEQUENCE [LARGE SCALE GENOMIC DNA]</scope>
</reference>